<evidence type="ECO:0000256" key="2">
    <source>
        <dbReference type="ARBA" id="ARBA00022723"/>
    </source>
</evidence>
<feature type="region of interest" description="Disordered" evidence="6">
    <location>
        <begin position="285"/>
        <end position="328"/>
    </location>
</feature>
<accession>A0A9N9BUW9</accession>
<dbReference type="GO" id="GO:1990074">
    <property type="term" value="P:polyuridylation-dependent mRNA catabolic process"/>
    <property type="evidence" value="ECO:0007669"/>
    <property type="project" value="UniProtKB-UniRule"/>
</dbReference>
<keyword evidence="5" id="KW-0378">Hydrolase</keyword>
<reference evidence="8" key="1">
    <citation type="submission" date="2021-06" db="EMBL/GenBank/DDBJ databases">
        <authorList>
            <person name="Kallberg Y."/>
            <person name="Tangrot J."/>
            <person name="Rosling A."/>
        </authorList>
    </citation>
    <scope>NUCLEOTIDE SEQUENCE</scope>
    <source>
        <strain evidence="8">MT106</strain>
    </source>
</reference>
<feature type="domain" description="RNB" evidence="7">
    <location>
        <begin position="686"/>
        <end position="1022"/>
    </location>
</feature>
<dbReference type="GO" id="GO:0000956">
    <property type="term" value="P:nuclear-transcribed mRNA catabolic process"/>
    <property type="evidence" value="ECO:0007669"/>
    <property type="project" value="UniProtKB-UniRule"/>
</dbReference>
<feature type="compositionally biased region" description="Low complexity" evidence="6">
    <location>
        <begin position="13"/>
        <end position="22"/>
    </location>
</feature>
<keyword evidence="5" id="KW-0540">Nuclease</keyword>
<dbReference type="InterPro" id="IPR012340">
    <property type="entry name" value="NA-bd_OB-fold"/>
</dbReference>
<dbReference type="InterPro" id="IPR028591">
    <property type="entry name" value="DIS3L2"/>
</dbReference>
<protein>
    <recommendedName>
        <fullName evidence="5">DIS3-like exonuclease 2</fullName>
        <ecNumber evidence="5">3.1.13.-</ecNumber>
    </recommendedName>
</protein>
<sequence length="1312" mass="146569">MSDEMNHTDHVFSATTSGTSSSFVNDSISVTAVTVSKLNNETSSQEDSSDKQGRKKQNKQNSKGLQKSDSKDTKTNKAVTISEDNNSNDANDDKKKKEKRPSKNRTFSSESSDQNRFKETEVLDSTDPKGQHQRRKSTANTAENSSRGAVKSRVSKDDSENKSEALESLQQIIASLKNLPAPPKPQKPDKKEGEEAPVDTVSKHKRNESNLANNNAAKRSSAAAAKQHKKGASVSFSFPLTTSVTTSLKSIHDSEDGKPIIDIENALQDTISSLRRMSLDKDIVMSSDKQKEPESPKSPFEFKKPLEDQSQNAAKKTHRRHQSLGHTLSAATTFNATLKVAPPTHHRRHSVALNGSIDVLKELEKNQGRPTSQDVKGHRRSNSRNYESNWRTTASPVAIINPQFQPFSMPKFGASLPPYLKNGELVSGVLRINKRNRSDAYVTTESLDADIYICGSKDRNRALEGDVVAVELLDPEKKVDKKKDDVEVEGQGLLLFEDDDIVTDDQRPKYCGHVVAVMERMPGQLFSGTLALLRPSSTATKEREAAEKARREAEDRAAGIEPRYEETKQDKKDDRNDRPKIVWFKPTDKRVPLIAIPTEQAPVDFVEKHQAYAQQLFVACIKRWPITSLHPFGTLVTQIGEIGSIEVETEALLKDNNVSSDDFNENVTKCLPTTPWAIPDREFESRVDLRSHRIFTIDPVDAKDLDDAVSCTRLPDGNYEIGVHITDVSYFVKPNTALDRDARKRATTVYLVQKSVPMLPPLLSEQLCSLNPGVDRLAFSVIWKMNPDGRVLETWYGRTIIRPCAKLSYDHVQEVIEGKPLNSKVKIYNEFVAKEVEADIKGLAQRLRENRFRRGALSLNTVTLDFDLDENNEPIECHVLEQKDANRLIEEFMLLANMSVAQKISSAFPEQALLRRHAAPIERRLNEFVDHALRLGYKVDSSSAGALQKSFNPIEDDTVRRVLKLLAIKPMQKAKYFCTGTLDIAKYHHYALNTPLYTHFTSPIRRYADVLVHRMLESALAGEKRFYLDKDTVQKTANHCNVKKDASKNAQEQSSHLFLCVLLNNLTEQTGPVIREAVVVGVKDHAFDVLVPVFGIEKRVHLDQLPLEKFVFDTESNELTLIWKAGVSSLQSLSDDDGGFAEEEEEGLEVDEEALLADVNDDYHYELMDVASLPIEDEHRLFDASSDIGEDEDEDIPVLDVNDALTSVTDAPNNNTASIYSVSSTRISTPPVENSTENPMSNQISQLKFSIPPVKTSELPHISLTTDPSILNSQIIRELSRLQVVVTADCKKSPPVIKVLAVNPYAALDKTV</sequence>
<evidence type="ECO:0000256" key="5">
    <source>
        <dbReference type="HAMAP-Rule" id="MF_03045"/>
    </source>
</evidence>
<dbReference type="GO" id="GO:0003723">
    <property type="term" value="F:RNA binding"/>
    <property type="evidence" value="ECO:0007669"/>
    <property type="project" value="UniProtKB-KW"/>
</dbReference>
<dbReference type="Pfam" id="PF00773">
    <property type="entry name" value="RNB"/>
    <property type="match status" value="1"/>
</dbReference>
<feature type="compositionally biased region" description="Basic and acidic residues" evidence="6">
    <location>
        <begin position="154"/>
        <end position="165"/>
    </location>
</feature>
<dbReference type="PROSITE" id="PS01175">
    <property type="entry name" value="RIBONUCLEASE_II"/>
    <property type="match status" value="1"/>
</dbReference>
<evidence type="ECO:0000313" key="8">
    <source>
        <dbReference type="EMBL" id="CAG8576172.1"/>
    </source>
</evidence>
<feature type="compositionally biased region" description="Low complexity" evidence="6">
    <location>
        <begin position="209"/>
        <end position="225"/>
    </location>
</feature>
<comment type="caution">
    <text evidence="8">The sequence shown here is derived from an EMBL/GenBank/DDBJ whole genome shotgun (WGS) entry which is preliminary data.</text>
</comment>
<feature type="site" description="Important for catalytic activity" evidence="5">
    <location>
        <position position="706"/>
    </location>
</feature>
<dbReference type="InterPro" id="IPR050180">
    <property type="entry name" value="RNR_Ribonuclease"/>
</dbReference>
<keyword evidence="3 5" id="KW-0460">Magnesium</keyword>
<dbReference type="InterPro" id="IPR001900">
    <property type="entry name" value="RNase_II/R"/>
</dbReference>
<keyword evidence="4 5" id="KW-0694">RNA-binding</keyword>
<dbReference type="Gene3D" id="2.40.50.140">
    <property type="entry name" value="Nucleic acid-binding proteins"/>
    <property type="match status" value="1"/>
</dbReference>
<proteinExistence type="inferred from homology"/>
<feature type="compositionally biased region" description="Basic and acidic residues" evidence="6">
    <location>
        <begin position="540"/>
        <end position="579"/>
    </location>
</feature>
<feature type="compositionally biased region" description="Basic and acidic residues" evidence="6">
    <location>
        <begin position="1"/>
        <end position="10"/>
    </location>
</feature>
<dbReference type="Pfam" id="PF17849">
    <property type="entry name" value="OB_Dis3"/>
    <property type="match status" value="1"/>
</dbReference>
<dbReference type="SUPFAM" id="SSF50249">
    <property type="entry name" value="Nucleic acid-binding proteins"/>
    <property type="match status" value="2"/>
</dbReference>
<keyword evidence="5" id="KW-0269">Exonuclease</keyword>
<keyword evidence="9" id="KW-1185">Reference proteome</keyword>
<feature type="region of interest" description="Disordered" evidence="6">
    <location>
        <begin position="1"/>
        <end position="25"/>
    </location>
</feature>
<dbReference type="InterPro" id="IPR041093">
    <property type="entry name" value="Dis3l2-like_C"/>
</dbReference>
<dbReference type="OrthoDB" id="372421at2759"/>
<feature type="compositionally biased region" description="Basic and acidic residues" evidence="6">
    <location>
        <begin position="66"/>
        <end position="75"/>
    </location>
</feature>
<dbReference type="PANTHER" id="PTHR23355">
    <property type="entry name" value="RIBONUCLEASE"/>
    <property type="match status" value="1"/>
</dbReference>
<dbReference type="InterPro" id="IPR022966">
    <property type="entry name" value="RNase_II/R_CS"/>
</dbReference>
<dbReference type="EMBL" id="CAJVPL010001538">
    <property type="protein sequence ID" value="CAG8576172.1"/>
    <property type="molecule type" value="Genomic_DNA"/>
</dbReference>
<dbReference type="Gene3D" id="2.40.50.690">
    <property type="match status" value="1"/>
</dbReference>
<organism evidence="8 9">
    <name type="scientific">Ambispora gerdemannii</name>
    <dbReference type="NCBI Taxonomy" id="144530"/>
    <lineage>
        <taxon>Eukaryota</taxon>
        <taxon>Fungi</taxon>
        <taxon>Fungi incertae sedis</taxon>
        <taxon>Mucoromycota</taxon>
        <taxon>Glomeromycotina</taxon>
        <taxon>Glomeromycetes</taxon>
        <taxon>Archaeosporales</taxon>
        <taxon>Ambisporaceae</taxon>
        <taxon>Ambispora</taxon>
    </lineage>
</organism>
<gene>
    <name evidence="8" type="ORF">AGERDE_LOCUS7891</name>
</gene>
<dbReference type="Proteomes" id="UP000789831">
    <property type="component" value="Unassembled WGS sequence"/>
</dbReference>
<evidence type="ECO:0000256" key="4">
    <source>
        <dbReference type="ARBA" id="ARBA00022884"/>
    </source>
</evidence>
<keyword evidence="5" id="KW-0464">Manganese</keyword>
<dbReference type="Pfam" id="PF17877">
    <property type="entry name" value="Dis3l2_C_term"/>
    <property type="match status" value="1"/>
</dbReference>
<keyword evidence="2 5" id="KW-0479">Metal-binding</keyword>
<evidence type="ECO:0000256" key="3">
    <source>
        <dbReference type="ARBA" id="ARBA00022842"/>
    </source>
</evidence>
<feature type="compositionally biased region" description="Basic and acidic residues" evidence="6">
    <location>
        <begin position="113"/>
        <end position="130"/>
    </location>
</feature>
<feature type="binding site" evidence="5">
    <location>
        <position position="707"/>
    </location>
    <ligand>
        <name>Mg(2+)</name>
        <dbReference type="ChEBI" id="CHEBI:18420"/>
    </ligand>
</feature>
<dbReference type="EC" id="3.1.13.-" evidence="5"/>
<dbReference type="PANTHER" id="PTHR23355:SF9">
    <property type="entry name" value="DIS3-LIKE EXONUCLEASE 2"/>
    <property type="match status" value="1"/>
</dbReference>
<evidence type="ECO:0000256" key="1">
    <source>
        <dbReference type="ARBA" id="ARBA00022490"/>
    </source>
</evidence>
<feature type="region of interest" description="Disordered" evidence="6">
    <location>
        <begin position="364"/>
        <end position="389"/>
    </location>
</feature>
<comment type="cofactor">
    <cofactor evidence="5">
        <name>Mg(2+)</name>
        <dbReference type="ChEBI" id="CHEBI:18420"/>
    </cofactor>
    <cofactor evidence="5">
        <name>Mn(2+)</name>
        <dbReference type="ChEBI" id="CHEBI:29035"/>
    </cofactor>
</comment>
<feature type="region of interest" description="Disordered" evidence="6">
    <location>
        <begin position="536"/>
        <end position="579"/>
    </location>
</feature>
<feature type="compositionally biased region" description="Polar residues" evidence="6">
    <location>
        <begin position="138"/>
        <end position="147"/>
    </location>
</feature>
<keyword evidence="1 5" id="KW-0963">Cytoplasm</keyword>
<evidence type="ECO:0000259" key="7">
    <source>
        <dbReference type="SMART" id="SM00955"/>
    </source>
</evidence>
<name>A0A9N9BUW9_9GLOM</name>
<dbReference type="SMART" id="SM00955">
    <property type="entry name" value="RNB"/>
    <property type="match status" value="1"/>
</dbReference>
<dbReference type="GO" id="GO:0046872">
    <property type="term" value="F:metal ion binding"/>
    <property type="evidence" value="ECO:0007669"/>
    <property type="project" value="UniProtKB-KW"/>
</dbReference>
<dbReference type="Gene3D" id="2.40.50.700">
    <property type="match status" value="1"/>
</dbReference>
<comment type="subcellular location">
    <subcellularLocation>
        <location evidence="5">Cytoplasm</location>
    </subcellularLocation>
    <subcellularLocation>
        <location evidence="5">Cytoplasm</location>
        <location evidence="5">P-body</location>
    </subcellularLocation>
</comment>
<comment type="similarity">
    <text evidence="5">Belongs to the RNR ribonuclease family. DIS3L2 subfamily.</text>
</comment>
<feature type="compositionally biased region" description="Basic and acidic residues" evidence="6">
    <location>
        <begin position="285"/>
        <end position="307"/>
    </location>
</feature>
<comment type="function">
    <text evidence="5">3'-5'-exoribonuclease that specifically recognizes RNAs polyuridylated at their 3' end and mediates their degradation. Component of an exosome-independent RNA degradation pathway that mediates degradation of cytoplasmic mRNAs that have been deadenylated and subsequently uridylated at their 3'.</text>
</comment>
<evidence type="ECO:0000313" key="9">
    <source>
        <dbReference type="Proteomes" id="UP000789831"/>
    </source>
</evidence>
<dbReference type="GO" id="GO:0000175">
    <property type="term" value="F:3'-5'-RNA exonuclease activity"/>
    <property type="evidence" value="ECO:0007669"/>
    <property type="project" value="UniProtKB-UniRule"/>
</dbReference>
<dbReference type="InterPro" id="IPR041505">
    <property type="entry name" value="Dis3_CSD2"/>
</dbReference>
<feature type="binding site" evidence="5">
    <location>
        <position position="698"/>
    </location>
    <ligand>
        <name>Mg(2+)</name>
        <dbReference type="ChEBI" id="CHEBI:18420"/>
    </ligand>
</feature>
<evidence type="ECO:0000256" key="6">
    <source>
        <dbReference type="SAM" id="MobiDB-lite"/>
    </source>
</evidence>
<feature type="region of interest" description="Disordered" evidence="6">
    <location>
        <begin position="39"/>
        <end position="238"/>
    </location>
</feature>
<dbReference type="GO" id="GO:0000932">
    <property type="term" value="C:P-body"/>
    <property type="evidence" value="ECO:0007669"/>
    <property type="project" value="UniProtKB-SubCell"/>
</dbReference>
<dbReference type="HAMAP" id="MF_03045">
    <property type="entry name" value="DIS3L2"/>
    <property type="match status" value="1"/>
</dbReference>
<dbReference type="FunFam" id="2.40.50.700:FF:000002">
    <property type="entry name" value="Cell wall biogenesis protein"/>
    <property type="match status" value="1"/>
</dbReference>